<protein>
    <recommendedName>
        <fullName evidence="4">DUF2730 family protein</fullName>
    </recommendedName>
</protein>
<keyword evidence="1" id="KW-1133">Transmembrane helix</keyword>
<keyword evidence="1" id="KW-0812">Transmembrane</keyword>
<dbReference type="EMBL" id="MFKF01000337">
    <property type="protein sequence ID" value="OGG46185.1"/>
    <property type="molecule type" value="Genomic_DNA"/>
</dbReference>
<accession>A0A1F6CAG5</accession>
<evidence type="ECO:0008006" key="4">
    <source>
        <dbReference type="Google" id="ProtNLM"/>
    </source>
</evidence>
<comment type="caution">
    <text evidence="2">The sequence shown here is derived from an EMBL/GenBank/DDBJ whole genome shotgun (WGS) entry which is preliminary data.</text>
</comment>
<dbReference type="Proteomes" id="UP000178606">
    <property type="component" value="Unassembled WGS sequence"/>
</dbReference>
<feature type="transmembrane region" description="Helical" evidence="1">
    <location>
        <begin position="6"/>
        <end position="25"/>
    </location>
</feature>
<proteinExistence type="predicted"/>
<evidence type="ECO:0000313" key="2">
    <source>
        <dbReference type="EMBL" id="OGG46185.1"/>
    </source>
</evidence>
<sequence length="103" mass="11458">MDWGIWLSAIFAGLGLIGAGVSYHTRFTFGALRERLQEAERQLRELPDRYARRDDLDKGMKEVKGALSEIFAELRRANEGIAALRPAVGRSRLPAGEGRGESE</sequence>
<evidence type="ECO:0000256" key="1">
    <source>
        <dbReference type="SAM" id="Phobius"/>
    </source>
</evidence>
<evidence type="ECO:0000313" key="3">
    <source>
        <dbReference type="Proteomes" id="UP000178606"/>
    </source>
</evidence>
<dbReference type="AlphaFoldDB" id="A0A1F6CAG5"/>
<keyword evidence="1" id="KW-0472">Membrane</keyword>
<name>A0A1F6CAG5_HANXR</name>
<gene>
    <name evidence="2" type="ORF">A3F84_10405</name>
</gene>
<organism evidence="2 3">
    <name type="scientific">Handelsmanbacteria sp. (strain RIFCSPLOWO2_12_FULL_64_10)</name>
    <dbReference type="NCBI Taxonomy" id="1817868"/>
    <lineage>
        <taxon>Bacteria</taxon>
        <taxon>Candidatus Handelsmaniibacteriota</taxon>
    </lineage>
</organism>
<reference evidence="2 3" key="1">
    <citation type="journal article" date="2016" name="Nat. Commun.">
        <title>Thousands of microbial genomes shed light on interconnected biogeochemical processes in an aquifer system.</title>
        <authorList>
            <person name="Anantharaman K."/>
            <person name="Brown C.T."/>
            <person name="Hug L.A."/>
            <person name="Sharon I."/>
            <person name="Castelle C.J."/>
            <person name="Probst A.J."/>
            <person name="Thomas B.C."/>
            <person name="Singh A."/>
            <person name="Wilkins M.J."/>
            <person name="Karaoz U."/>
            <person name="Brodie E.L."/>
            <person name="Williams K.H."/>
            <person name="Hubbard S.S."/>
            <person name="Banfield J.F."/>
        </authorList>
    </citation>
    <scope>NUCLEOTIDE SEQUENCE [LARGE SCALE GENOMIC DNA]</scope>
    <source>
        <strain evidence="3">RIFCSPLOWO2_12_FULL_64_10</strain>
    </source>
</reference>